<gene>
    <name evidence="2" type="ORF">AMORRO_LOCUS939</name>
</gene>
<feature type="compositionally biased region" description="Basic and acidic residues" evidence="1">
    <location>
        <begin position="202"/>
        <end position="212"/>
    </location>
</feature>
<dbReference type="EMBL" id="CAJVPV010000333">
    <property type="protein sequence ID" value="CAG8451887.1"/>
    <property type="molecule type" value="Genomic_DNA"/>
</dbReference>
<evidence type="ECO:0000313" key="3">
    <source>
        <dbReference type="Proteomes" id="UP000789342"/>
    </source>
</evidence>
<evidence type="ECO:0000313" key="2">
    <source>
        <dbReference type="EMBL" id="CAG8451887.1"/>
    </source>
</evidence>
<sequence length="229" mass="26010">MHPSVFERVRDKMKEHNLSDEEFTVLMKAKEKMNTHMKMGALAGLIAGGIFARSLKFRSIGAIALCAGASFTGSQMGIISGGIAGIRMLQTIPPAERNQKSRDLESADGMSSDYEMVKDNSSYEYDHQYQSQYEENMGDEKKFPLSAWDKVRERAKLERKQKQQKNTGDNLYTSESNQGAGRQDKRVDYDDSTDDATFNFPRTREDLEEISRSGKIRTNQFGDVEIRHE</sequence>
<name>A0A9N8VDV8_9GLOM</name>
<dbReference type="OrthoDB" id="2438256at2759"/>
<feature type="region of interest" description="Disordered" evidence="1">
    <location>
        <begin position="155"/>
        <end position="229"/>
    </location>
</feature>
<dbReference type="AlphaFoldDB" id="A0A9N8VDV8"/>
<dbReference type="Proteomes" id="UP000789342">
    <property type="component" value="Unassembled WGS sequence"/>
</dbReference>
<keyword evidence="3" id="KW-1185">Reference proteome</keyword>
<comment type="caution">
    <text evidence="2">The sequence shown here is derived from an EMBL/GenBank/DDBJ whole genome shotgun (WGS) entry which is preliminary data.</text>
</comment>
<evidence type="ECO:0000256" key="1">
    <source>
        <dbReference type="SAM" id="MobiDB-lite"/>
    </source>
</evidence>
<accession>A0A9N8VDV8</accession>
<proteinExistence type="predicted"/>
<protein>
    <submittedName>
        <fullName evidence="2">15874_t:CDS:1</fullName>
    </submittedName>
</protein>
<feature type="compositionally biased region" description="Polar residues" evidence="1">
    <location>
        <begin position="164"/>
        <end position="180"/>
    </location>
</feature>
<reference evidence="2" key="1">
    <citation type="submission" date="2021-06" db="EMBL/GenBank/DDBJ databases">
        <authorList>
            <person name="Kallberg Y."/>
            <person name="Tangrot J."/>
            <person name="Rosling A."/>
        </authorList>
    </citation>
    <scope>NUCLEOTIDE SEQUENCE</scope>
    <source>
        <strain evidence="2">CL551</strain>
    </source>
</reference>
<organism evidence="2 3">
    <name type="scientific">Acaulospora morrowiae</name>
    <dbReference type="NCBI Taxonomy" id="94023"/>
    <lineage>
        <taxon>Eukaryota</taxon>
        <taxon>Fungi</taxon>
        <taxon>Fungi incertae sedis</taxon>
        <taxon>Mucoromycota</taxon>
        <taxon>Glomeromycotina</taxon>
        <taxon>Glomeromycetes</taxon>
        <taxon>Diversisporales</taxon>
        <taxon>Acaulosporaceae</taxon>
        <taxon>Acaulospora</taxon>
    </lineage>
</organism>